<dbReference type="Proteomes" id="UP000887574">
    <property type="component" value="Unplaced"/>
</dbReference>
<evidence type="ECO:0000313" key="2">
    <source>
        <dbReference type="WBParaSite" id="jg269"/>
    </source>
</evidence>
<dbReference type="WBParaSite" id="jg269">
    <property type="protein sequence ID" value="jg269"/>
    <property type="gene ID" value="jg269"/>
</dbReference>
<accession>A0A915E4C4</accession>
<sequence>MKAVEKLTHLKALLAHEASYVLRGLPITDANYRPAVQILQALVRDLWTAKCWDDLQKLGGIDTKAAMQDFINIDELCENE</sequence>
<reference evidence="2" key="1">
    <citation type="submission" date="2022-11" db="UniProtKB">
        <authorList>
            <consortium name="WormBaseParasite"/>
        </authorList>
    </citation>
    <scope>IDENTIFICATION</scope>
</reference>
<proteinExistence type="predicted"/>
<organism evidence="1 2">
    <name type="scientific">Ditylenchus dipsaci</name>
    <dbReference type="NCBI Taxonomy" id="166011"/>
    <lineage>
        <taxon>Eukaryota</taxon>
        <taxon>Metazoa</taxon>
        <taxon>Ecdysozoa</taxon>
        <taxon>Nematoda</taxon>
        <taxon>Chromadorea</taxon>
        <taxon>Rhabditida</taxon>
        <taxon>Tylenchina</taxon>
        <taxon>Tylenchomorpha</taxon>
        <taxon>Sphaerularioidea</taxon>
        <taxon>Anguinidae</taxon>
        <taxon>Anguininae</taxon>
        <taxon>Ditylenchus</taxon>
    </lineage>
</organism>
<protein>
    <submittedName>
        <fullName evidence="2">Uncharacterized protein</fullName>
    </submittedName>
</protein>
<name>A0A915E4C4_9BILA</name>
<evidence type="ECO:0000313" key="1">
    <source>
        <dbReference type="Proteomes" id="UP000887574"/>
    </source>
</evidence>
<dbReference type="AlphaFoldDB" id="A0A915E4C4"/>
<keyword evidence="1" id="KW-1185">Reference proteome</keyword>